<feature type="domain" description="BLUF" evidence="7">
    <location>
        <begin position="975"/>
        <end position="1066"/>
    </location>
</feature>
<dbReference type="PANTHER" id="PTHR44757">
    <property type="entry name" value="DIGUANYLATE CYCLASE DGCP"/>
    <property type="match status" value="1"/>
</dbReference>
<dbReference type="InterPro" id="IPR001633">
    <property type="entry name" value="EAL_dom"/>
</dbReference>
<dbReference type="STRING" id="1091494.MEALZ_0873"/>
<dbReference type="PANTHER" id="PTHR44757:SF2">
    <property type="entry name" value="BIOFILM ARCHITECTURE MAINTENANCE PROTEIN MBAA"/>
    <property type="match status" value="1"/>
</dbReference>
<dbReference type="InterPro" id="IPR000160">
    <property type="entry name" value="GGDEF_dom"/>
</dbReference>
<dbReference type="Gene3D" id="3.30.70.270">
    <property type="match status" value="1"/>
</dbReference>
<dbReference type="SUPFAM" id="SSF141868">
    <property type="entry name" value="EAL domain-like"/>
    <property type="match status" value="1"/>
</dbReference>
<feature type="domain" description="GGDEF" evidence="6">
    <location>
        <begin position="567"/>
        <end position="700"/>
    </location>
</feature>
<name>G4T2T3_META2</name>
<dbReference type="InterPro" id="IPR035965">
    <property type="entry name" value="PAS-like_dom_sf"/>
</dbReference>
<dbReference type="NCBIfam" id="TIGR00229">
    <property type="entry name" value="sensory_box"/>
    <property type="match status" value="1"/>
</dbReference>
<evidence type="ECO:0000313" key="9">
    <source>
        <dbReference type="Proteomes" id="UP000008315"/>
    </source>
</evidence>
<dbReference type="PROSITE" id="PS50925">
    <property type="entry name" value="BLUF"/>
    <property type="match status" value="1"/>
</dbReference>
<dbReference type="Pfam" id="PF00563">
    <property type="entry name" value="EAL"/>
    <property type="match status" value="1"/>
</dbReference>
<dbReference type="SMART" id="SM00091">
    <property type="entry name" value="PAS"/>
    <property type="match status" value="1"/>
</dbReference>
<dbReference type="SUPFAM" id="SSF55785">
    <property type="entry name" value="PYP-like sensor domain (PAS domain)"/>
    <property type="match status" value="1"/>
</dbReference>
<dbReference type="SMART" id="SM00267">
    <property type="entry name" value="GGDEF"/>
    <property type="match status" value="1"/>
</dbReference>
<keyword evidence="3" id="KW-0677">Repeat</keyword>
<dbReference type="GO" id="GO:0009882">
    <property type="term" value="F:blue light photoreceptor activity"/>
    <property type="evidence" value="ECO:0007669"/>
    <property type="project" value="InterPro"/>
</dbReference>
<organism evidence="8 9">
    <name type="scientific">Methylotuvimicrobium alcaliphilum (strain DSM 19304 / NCIMB 14124 / VKM B-2133 / 20Z)</name>
    <name type="common">Methylomicrobium alcaliphilum</name>
    <dbReference type="NCBI Taxonomy" id="1091494"/>
    <lineage>
        <taxon>Bacteria</taxon>
        <taxon>Pseudomonadati</taxon>
        <taxon>Pseudomonadota</taxon>
        <taxon>Gammaproteobacteria</taxon>
        <taxon>Methylococcales</taxon>
        <taxon>Methylococcaceae</taxon>
        <taxon>Methylotuvimicrobium</taxon>
    </lineage>
</organism>
<dbReference type="AlphaFoldDB" id="G4T2T3"/>
<dbReference type="Pfam" id="PF13426">
    <property type="entry name" value="PAS_9"/>
    <property type="match status" value="1"/>
</dbReference>
<protein>
    <submittedName>
        <fullName evidence="8">Diguanylate cyclase/phosphodiesterase with PAS/PAC sensor(S)</fullName>
    </submittedName>
</protein>
<dbReference type="Pfam" id="PF13458">
    <property type="entry name" value="Peripla_BP_6"/>
    <property type="match status" value="1"/>
</dbReference>
<evidence type="ECO:0000256" key="2">
    <source>
        <dbReference type="ARBA" id="ARBA00022729"/>
    </source>
</evidence>
<evidence type="ECO:0000259" key="5">
    <source>
        <dbReference type="PROSITE" id="PS50883"/>
    </source>
</evidence>
<dbReference type="Gene3D" id="3.30.450.20">
    <property type="entry name" value="PAS domain"/>
    <property type="match status" value="1"/>
</dbReference>
<dbReference type="KEGG" id="mah:MEALZ_0873"/>
<dbReference type="InterPro" id="IPR035919">
    <property type="entry name" value="EAL_sf"/>
</dbReference>
<dbReference type="InterPro" id="IPR028082">
    <property type="entry name" value="Peripla_BP_I"/>
</dbReference>
<proteinExistence type="inferred from homology"/>
<dbReference type="HOGENOM" id="CLU_303006_0_0_6"/>
<evidence type="ECO:0000259" key="7">
    <source>
        <dbReference type="PROSITE" id="PS50925"/>
    </source>
</evidence>
<dbReference type="CDD" id="cd06331">
    <property type="entry name" value="PBP1_AmiC-like"/>
    <property type="match status" value="1"/>
</dbReference>
<dbReference type="InterPro" id="IPR007024">
    <property type="entry name" value="BLUF_domain"/>
</dbReference>
<dbReference type="PROSITE" id="PS50883">
    <property type="entry name" value="EAL"/>
    <property type="match status" value="1"/>
</dbReference>
<feature type="domain" description="PAS" evidence="4">
    <location>
        <begin position="414"/>
        <end position="477"/>
    </location>
</feature>
<dbReference type="PROSITE" id="PS50887">
    <property type="entry name" value="GGDEF"/>
    <property type="match status" value="1"/>
</dbReference>
<sequence>MSNNDCNEPIRLGLMPPLTGLVGIYGDEIVRAATIACGEINERGGVLGQPLQLIVEDDGSLPETAVQAAIKLVDEHRCSAIIGNLLSNSRILVATQVAEPRRIPYLNFSFYEGSISGRYFFHFAALPNQQIDKMIACMAKYYGQKMFFAGNNYEWPRGSIDAAKLALTELGGAVVGEEYLSIGVSYREIDDLLKQVAHSGADVFAPFFAGIDQVKLLNRFSELGLKNRMTVVMGHFDEIMASRLSASVRDGFYSSNSYFMSVDTPENRNYLARLEQLPGIDGLWPYGNGMLTNFGEATYLCVQAFAKAAEVAGSVYPEALVAALESVSIKGPQGLVQMDANTHHAYVNTYLSRCTAEGSFRIIESFGLIPPVIPDRYRMQARQSAEAGKADSVSQLITDDAKQLMQKLSTAWDILSIADMAILATDEFGIIVEANTNACQIFGYSSKELIGLSVHLLLPPHLRERHVEMFRLFVEGEETERRMSGRSPVTGYRKDGTFFPLEASIAKFRQDGHWLLVVTMRDITENKRVEDEILWSATHDALTELPNRRLLRERLTDALQRSRRQGTNVALLFVDLDNFSLINNIHDHKIGDQVLQTTARRLMEIVRPGDSVAHLSADEFVVLCEQLENPTMISTLAERINEALRQPIDLNGNQLSVTASVGIAVGQGSTHSADDLLRSADTAMSEVKMLGKDSWYFFNDSLQEKVRLRLSITQGLRMAIERDEFSPRFQPIVCTATGRIIAAELLLRWFPSTGEVSPAIFIPIAEMNGSILAIGNWVFREACRAEAEWRRLWGDNAPAYISVNVSARQLDEESLSDQFADIIRETGADPSRILLEITETSLMADVETNLRMLRRLADQGLRVAVDDFGTGYSSLAQLIRLPVSVLKIDRAFIDGLENHQENRLVTQAIIGLGRGLGLKMVAEGVENELQLRELRALGCDYIQGYYFYRPLDWNTYVETVEREIETETPDAPSPLFFVLYVSHAVRPMPENEIEALLEQTRQCNKINGITGCLLHRDGWFMQLIEGSPEKVMALTEKIKLDPRHKDMQVVIQGPERRRLFPEWSMGYREVGQLPDELDFSPWRKRVIGFEELAEDAKICYEFITSFKTRTV</sequence>
<dbReference type="CDD" id="cd01948">
    <property type="entry name" value="EAL"/>
    <property type="match status" value="1"/>
</dbReference>
<dbReference type="InterPro" id="IPR036046">
    <property type="entry name" value="Acylphosphatase-like_dom_sf"/>
</dbReference>
<gene>
    <name evidence="8" type="ordered locus">MEALZ_0873</name>
</gene>
<feature type="domain" description="EAL" evidence="5">
    <location>
        <begin position="709"/>
        <end position="964"/>
    </location>
</feature>
<dbReference type="PROSITE" id="PS50112">
    <property type="entry name" value="PAS"/>
    <property type="match status" value="1"/>
</dbReference>
<comment type="similarity">
    <text evidence="1">Belongs to the leucine-binding protein family.</text>
</comment>
<dbReference type="SUPFAM" id="SSF53822">
    <property type="entry name" value="Periplasmic binding protein-like I"/>
    <property type="match status" value="1"/>
</dbReference>
<dbReference type="Gene3D" id="3.40.50.2300">
    <property type="match status" value="2"/>
</dbReference>
<dbReference type="CDD" id="cd01949">
    <property type="entry name" value="GGDEF"/>
    <property type="match status" value="1"/>
</dbReference>
<dbReference type="CDD" id="cd00130">
    <property type="entry name" value="PAS"/>
    <property type="match status" value="1"/>
</dbReference>
<evidence type="ECO:0000313" key="8">
    <source>
        <dbReference type="EMBL" id="CCE22567.1"/>
    </source>
</evidence>
<dbReference type="SMART" id="SM01034">
    <property type="entry name" value="BLUF"/>
    <property type="match status" value="1"/>
</dbReference>
<dbReference type="InterPro" id="IPR028081">
    <property type="entry name" value="Leu-bd"/>
</dbReference>
<dbReference type="InterPro" id="IPR029787">
    <property type="entry name" value="Nucleotide_cyclase"/>
</dbReference>
<evidence type="ECO:0000256" key="1">
    <source>
        <dbReference type="ARBA" id="ARBA00010062"/>
    </source>
</evidence>
<dbReference type="InterPro" id="IPR043128">
    <property type="entry name" value="Rev_trsase/Diguanyl_cyclase"/>
</dbReference>
<dbReference type="Gene3D" id="3.30.70.100">
    <property type="match status" value="1"/>
</dbReference>
<keyword evidence="9" id="KW-1185">Reference proteome</keyword>
<dbReference type="InterPro" id="IPR000014">
    <property type="entry name" value="PAS"/>
</dbReference>
<dbReference type="SUPFAM" id="SSF54975">
    <property type="entry name" value="Acylphosphatase/BLUF domain-like"/>
    <property type="match status" value="1"/>
</dbReference>
<dbReference type="NCBIfam" id="TIGR00254">
    <property type="entry name" value="GGDEF"/>
    <property type="match status" value="1"/>
</dbReference>
<reference evidence="9" key="1">
    <citation type="journal article" date="2012" name="J. Bacteriol.">
        <title>Genome sequence of the haloalkaliphilic methanotrophic bacterium Methylomicrobium alcaliphilum 20Z.</title>
        <authorList>
            <person name="Vuilleumier S."/>
            <person name="Khmelenina V.N."/>
            <person name="Bringel F."/>
            <person name="Reshetnikov A.S."/>
            <person name="Lajus A."/>
            <person name="Mangenot S."/>
            <person name="Rouy Z."/>
            <person name="Op den Camp H.J."/>
            <person name="Jetten M.S."/>
            <person name="Dispirito A.A."/>
            <person name="Dunfield P."/>
            <person name="Klotz M.G."/>
            <person name="Semrau J.D."/>
            <person name="Stein L.Y."/>
            <person name="Barbe V."/>
            <person name="Medigue C."/>
            <person name="Trotsenko Y.A."/>
            <person name="Kalyuzhnaya M.G."/>
        </authorList>
    </citation>
    <scope>NUCLEOTIDE SEQUENCE [LARGE SCALE GENOMIC DNA]</scope>
    <source>
        <strain evidence="9">DSM 19304 / NCIMB 14124 / VKM B-2133 / 20Z</strain>
    </source>
</reference>
<dbReference type="Proteomes" id="UP000008315">
    <property type="component" value="Chromosome"/>
</dbReference>
<dbReference type="PATRIC" id="fig|271065.3.peg.890"/>
<dbReference type="Pfam" id="PF04940">
    <property type="entry name" value="BLUF"/>
    <property type="match status" value="1"/>
</dbReference>
<accession>G4T2T3</accession>
<dbReference type="RefSeq" id="WP_014147368.1">
    <property type="nucleotide sequence ID" value="NC_016112.1"/>
</dbReference>
<evidence type="ECO:0000259" key="4">
    <source>
        <dbReference type="PROSITE" id="PS50112"/>
    </source>
</evidence>
<dbReference type="EMBL" id="FO082060">
    <property type="protein sequence ID" value="CCE22567.1"/>
    <property type="molecule type" value="Genomic_DNA"/>
</dbReference>
<dbReference type="InterPro" id="IPR052155">
    <property type="entry name" value="Biofilm_reg_signaling"/>
</dbReference>
<dbReference type="GO" id="GO:0071949">
    <property type="term" value="F:FAD binding"/>
    <property type="evidence" value="ECO:0007669"/>
    <property type="project" value="InterPro"/>
</dbReference>
<keyword evidence="2" id="KW-0732">Signal</keyword>
<evidence type="ECO:0000259" key="6">
    <source>
        <dbReference type="PROSITE" id="PS50887"/>
    </source>
</evidence>
<dbReference type="Gene3D" id="3.20.20.450">
    <property type="entry name" value="EAL domain"/>
    <property type="match status" value="1"/>
</dbReference>
<dbReference type="Pfam" id="PF00990">
    <property type="entry name" value="GGDEF"/>
    <property type="match status" value="1"/>
</dbReference>
<dbReference type="SMART" id="SM00052">
    <property type="entry name" value="EAL"/>
    <property type="match status" value="1"/>
</dbReference>
<evidence type="ECO:0000256" key="3">
    <source>
        <dbReference type="ARBA" id="ARBA00022737"/>
    </source>
</evidence>
<dbReference type="SUPFAM" id="SSF55073">
    <property type="entry name" value="Nucleotide cyclase"/>
    <property type="match status" value="1"/>
</dbReference>